<dbReference type="HOGENOM" id="CLU_049311_0_1_3"/>
<sequence length="268" mass="30849">MVKLIRKIYQSILNSKLKQYNPENWQKSTIVFAPHQDDETLGCGGTIIRKKQAGATVKIVFMTDGSGSHAHLIPAAKLKQIRTQEAIAAAEVLGVSSEDVLFLEYKDGNLQRFQEQGIEKVVEILQTYQPKEIFIPYHRDVISDHIATNQIVIAALEQLRLPATVYEYPIWFWRHFPWTSFGANLKEALSVLKSTVYARFGVEFVQTFHCRVDIQDVLSQKKKALAQHKSQMEQLLPNCGWIRLQDLVRGEFLACFCQDFELFYQRKT</sequence>
<name>K9XS22_STAC7</name>
<organism evidence="1 2">
    <name type="scientific">Stanieria cyanosphaera (strain ATCC 29371 / PCC 7437)</name>
    <dbReference type="NCBI Taxonomy" id="111780"/>
    <lineage>
        <taxon>Bacteria</taxon>
        <taxon>Bacillati</taxon>
        <taxon>Cyanobacteriota</taxon>
        <taxon>Cyanophyceae</taxon>
        <taxon>Pleurocapsales</taxon>
        <taxon>Dermocarpellaceae</taxon>
        <taxon>Stanieria</taxon>
    </lineage>
</organism>
<dbReference type="Gene3D" id="3.40.50.10320">
    <property type="entry name" value="LmbE-like"/>
    <property type="match status" value="1"/>
</dbReference>
<gene>
    <name evidence="1" type="ordered locus">Sta7437_1849</name>
</gene>
<dbReference type="eggNOG" id="COG2120">
    <property type="taxonomic scope" value="Bacteria"/>
</dbReference>
<dbReference type="Pfam" id="PF02585">
    <property type="entry name" value="PIG-L"/>
    <property type="match status" value="1"/>
</dbReference>
<dbReference type="SUPFAM" id="SSF102588">
    <property type="entry name" value="LmbE-like"/>
    <property type="match status" value="1"/>
</dbReference>
<dbReference type="OrthoDB" id="9790023at2"/>
<evidence type="ECO:0000313" key="2">
    <source>
        <dbReference type="Proteomes" id="UP000010473"/>
    </source>
</evidence>
<proteinExistence type="predicted"/>
<reference evidence="2" key="1">
    <citation type="journal article" date="2013" name="Proc. Natl. Acad. Sci. U.S.A.">
        <title>Improving the coverage of the cyanobacterial phylum using diversity-driven genome sequencing.</title>
        <authorList>
            <person name="Shih P.M."/>
            <person name="Wu D."/>
            <person name="Latifi A."/>
            <person name="Axen S.D."/>
            <person name="Fewer D.P."/>
            <person name="Talla E."/>
            <person name="Calteau A."/>
            <person name="Cai F."/>
            <person name="Tandeau de Marsac N."/>
            <person name="Rippka R."/>
            <person name="Herdman M."/>
            <person name="Sivonen K."/>
            <person name="Coursin T."/>
            <person name="Laurent T."/>
            <person name="Goodwin L."/>
            <person name="Nolan M."/>
            <person name="Davenport K.W."/>
            <person name="Han C.S."/>
            <person name="Rubin E.M."/>
            <person name="Eisen J.A."/>
            <person name="Woyke T."/>
            <person name="Gugger M."/>
            <person name="Kerfeld C.A."/>
        </authorList>
    </citation>
    <scope>NUCLEOTIDE SEQUENCE [LARGE SCALE GENOMIC DNA]</scope>
    <source>
        <strain evidence="2">ATCC 29371 / PCC 7437</strain>
    </source>
</reference>
<dbReference type="PATRIC" id="fig|111780.3.peg.1934"/>
<dbReference type="AlphaFoldDB" id="K9XS22"/>
<dbReference type="InterPro" id="IPR024078">
    <property type="entry name" value="LmbE-like_dom_sf"/>
</dbReference>
<dbReference type="PANTHER" id="PTHR12993">
    <property type="entry name" value="N-ACETYLGLUCOSAMINYL-PHOSPHATIDYLINOSITOL DE-N-ACETYLASE-RELATED"/>
    <property type="match status" value="1"/>
</dbReference>
<dbReference type="STRING" id="111780.Sta7437_1849"/>
<dbReference type="RefSeq" id="WP_015193076.1">
    <property type="nucleotide sequence ID" value="NC_019748.1"/>
</dbReference>
<dbReference type="KEGG" id="scs:Sta7437_1849"/>
<dbReference type="GO" id="GO:0016811">
    <property type="term" value="F:hydrolase activity, acting on carbon-nitrogen (but not peptide) bonds, in linear amides"/>
    <property type="evidence" value="ECO:0007669"/>
    <property type="project" value="TreeGrafter"/>
</dbReference>
<dbReference type="PANTHER" id="PTHR12993:SF11">
    <property type="entry name" value="N-ACETYLGLUCOSAMINYL-PHOSPHATIDYLINOSITOL DE-N-ACETYLASE"/>
    <property type="match status" value="1"/>
</dbReference>
<protein>
    <submittedName>
        <fullName evidence="1">LmbE family protein</fullName>
    </submittedName>
</protein>
<dbReference type="Proteomes" id="UP000010473">
    <property type="component" value="Chromosome"/>
</dbReference>
<dbReference type="EMBL" id="CP003653">
    <property type="protein sequence ID" value="AFZ35405.1"/>
    <property type="molecule type" value="Genomic_DNA"/>
</dbReference>
<accession>K9XS22</accession>
<evidence type="ECO:0000313" key="1">
    <source>
        <dbReference type="EMBL" id="AFZ35405.1"/>
    </source>
</evidence>
<dbReference type="InterPro" id="IPR003737">
    <property type="entry name" value="GlcNAc_PI_deacetylase-related"/>
</dbReference>
<keyword evidence="2" id="KW-1185">Reference proteome</keyword>